<evidence type="ECO:0000256" key="1">
    <source>
        <dbReference type="ARBA" id="ARBA00023125"/>
    </source>
</evidence>
<evidence type="ECO:0000256" key="2">
    <source>
        <dbReference type="PROSITE-ProRule" id="PRU00335"/>
    </source>
</evidence>
<dbReference type="PANTHER" id="PTHR43479">
    <property type="entry name" value="ACREF/ENVCD OPERON REPRESSOR-RELATED"/>
    <property type="match status" value="1"/>
</dbReference>
<gene>
    <name evidence="4" type="ORF">NCTC11085_02352</name>
</gene>
<reference evidence="4 5" key="1">
    <citation type="submission" date="2018-06" db="EMBL/GenBank/DDBJ databases">
        <authorList>
            <consortium name="Pathogen Informatics"/>
            <person name="Doyle S."/>
        </authorList>
    </citation>
    <scope>NUCLEOTIDE SEQUENCE [LARGE SCALE GENOMIC DNA]</scope>
    <source>
        <strain evidence="4 5">NCTC11085</strain>
    </source>
</reference>
<feature type="DNA-binding region" description="H-T-H motif" evidence="2">
    <location>
        <begin position="66"/>
        <end position="85"/>
    </location>
</feature>
<keyword evidence="1 2" id="KW-0238">DNA-binding</keyword>
<dbReference type="InterPro" id="IPR039532">
    <property type="entry name" value="TetR_C_Firmicutes"/>
</dbReference>
<dbReference type="EMBL" id="LS483346">
    <property type="protein sequence ID" value="SQF36599.1"/>
    <property type="molecule type" value="Genomic_DNA"/>
</dbReference>
<dbReference type="AlphaFoldDB" id="A0A2X3VM88"/>
<dbReference type="Pfam" id="PF14278">
    <property type="entry name" value="TetR_C_8"/>
    <property type="match status" value="1"/>
</dbReference>
<name>A0A2X3VM88_STRSA</name>
<evidence type="ECO:0000313" key="4">
    <source>
        <dbReference type="EMBL" id="SQF36599.1"/>
    </source>
</evidence>
<dbReference type="PROSITE" id="PS50977">
    <property type="entry name" value="HTH_TETR_2"/>
    <property type="match status" value="1"/>
</dbReference>
<sequence>MFSFLHLYYPLFSERKQEAIEGLCLLLNNPALLFRNAMDRRVKKSRAAIYQAFISLLHQKSYESITVQEIIDLADVGRSTFYAHFETKEALLEEVCQDLFQHTFLERDDGKDLFEATAHIFKHFQKNQDKIATLLLSKNIYFTNRLKIELENYLFPMIQEQLLQKKSQLPEPFLRNYVTSTFVETVSWWLQQKKTLPETVISQYFLDLMD</sequence>
<dbReference type="SUPFAM" id="SSF46689">
    <property type="entry name" value="Homeodomain-like"/>
    <property type="match status" value="1"/>
</dbReference>
<dbReference type="Pfam" id="PF00440">
    <property type="entry name" value="TetR_N"/>
    <property type="match status" value="1"/>
</dbReference>
<feature type="domain" description="HTH tetR-type" evidence="3">
    <location>
        <begin position="43"/>
        <end position="103"/>
    </location>
</feature>
<dbReference type="PANTHER" id="PTHR43479:SF23">
    <property type="entry name" value="HTH TETR-TYPE DOMAIN-CONTAINING PROTEIN"/>
    <property type="match status" value="1"/>
</dbReference>
<evidence type="ECO:0000313" key="5">
    <source>
        <dbReference type="Proteomes" id="UP000249623"/>
    </source>
</evidence>
<dbReference type="Gene3D" id="1.10.357.10">
    <property type="entry name" value="Tetracycline Repressor, domain 2"/>
    <property type="match status" value="1"/>
</dbReference>
<dbReference type="Proteomes" id="UP000249623">
    <property type="component" value="Chromosome 1"/>
</dbReference>
<proteinExistence type="predicted"/>
<protein>
    <submittedName>
        <fullName evidence="4">TetR/AcrR family transcriptional regulator</fullName>
    </submittedName>
</protein>
<organism evidence="4 5">
    <name type="scientific">Streptococcus sanguinis</name>
    <dbReference type="NCBI Taxonomy" id="1305"/>
    <lineage>
        <taxon>Bacteria</taxon>
        <taxon>Bacillati</taxon>
        <taxon>Bacillota</taxon>
        <taxon>Bacilli</taxon>
        <taxon>Lactobacillales</taxon>
        <taxon>Streptococcaceae</taxon>
        <taxon>Streptococcus</taxon>
    </lineage>
</organism>
<dbReference type="InterPro" id="IPR001647">
    <property type="entry name" value="HTH_TetR"/>
</dbReference>
<dbReference type="InterPro" id="IPR009057">
    <property type="entry name" value="Homeodomain-like_sf"/>
</dbReference>
<dbReference type="InterPro" id="IPR050624">
    <property type="entry name" value="HTH-type_Tx_Regulator"/>
</dbReference>
<dbReference type="GO" id="GO:0003677">
    <property type="term" value="F:DNA binding"/>
    <property type="evidence" value="ECO:0007669"/>
    <property type="project" value="UniProtKB-UniRule"/>
</dbReference>
<evidence type="ECO:0000259" key="3">
    <source>
        <dbReference type="PROSITE" id="PS50977"/>
    </source>
</evidence>
<accession>A0A2X3VM88</accession>